<dbReference type="RefSeq" id="WP_344360348.1">
    <property type="nucleotide sequence ID" value="NZ_BAAASR010000015.1"/>
</dbReference>
<evidence type="ECO:0000256" key="1">
    <source>
        <dbReference type="ARBA" id="ARBA00023002"/>
    </source>
</evidence>
<accession>A0ABN3LYX2</accession>
<dbReference type="SMART" id="SM01236">
    <property type="entry name" value="Haem_oxygenase_2"/>
    <property type="match status" value="1"/>
</dbReference>
<sequence>MTATAPPTRAPRQGAPLPEERGPLSAAVRRVLLGGAAPEVTVAGADPLGEDLQLALYLSYEPHYRALEGVADEREWDPALLALRRPMEEAFLGALREAVPGDDDVTAALEPLLVEPVDGHGVSHRLVEDGTWELMREYLAHRSLYQLKESDPQAWLIPRLEGQAKASLVAVAYDEFGAGRGERVHARLFADLMEGAGLDASYGRYLDLAPATTLATVNVMSLFGLHRSLRGAGAGNFAVIEITSPPGARRMAKALERLGAEERCVRFFTEHIEADAVHEQVMRRDVLGDLLDREPELAADVAFGIRATVWLDERWEGRVLSAWDHGRSSLRRPLAAAGSPPSPKPSPAT</sequence>
<evidence type="ECO:0000313" key="4">
    <source>
        <dbReference type="Proteomes" id="UP001499942"/>
    </source>
</evidence>
<proteinExistence type="predicted"/>
<reference evidence="3 4" key="1">
    <citation type="journal article" date="2019" name="Int. J. Syst. Evol. Microbiol.">
        <title>The Global Catalogue of Microorganisms (GCM) 10K type strain sequencing project: providing services to taxonomists for standard genome sequencing and annotation.</title>
        <authorList>
            <consortium name="The Broad Institute Genomics Platform"/>
            <consortium name="The Broad Institute Genome Sequencing Center for Infectious Disease"/>
            <person name="Wu L."/>
            <person name="Ma J."/>
        </authorList>
    </citation>
    <scope>NUCLEOTIDE SEQUENCE [LARGE SCALE GENOMIC DNA]</scope>
    <source>
        <strain evidence="3 4">JCM 5062</strain>
    </source>
</reference>
<dbReference type="EMBL" id="BAAASR010000015">
    <property type="protein sequence ID" value="GAA2492902.1"/>
    <property type="molecule type" value="Genomic_DNA"/>
</dbReference>
<dbReference type="SUPFAM" id="SSF48613">
    <property type="entry name" value="Heme oxygenase-like"/>
    <property type="match status" value="1"/>
</dbReference>
<dbReference type="Gene3D" id="1.20.910.10">
    <property type="entry name" value="Heme oxygenase-like"/>
    <property type="match status" value="1"/>
</dbReference>
<comment type="caution">
    <text evidence="3">The sequence shown here is derived from an EMBL/GenBank/DDBJ whole genome shotgun (WGS) entry which is preliminary data.</text>
</comment>
<keyword evidence="1" id="KW-0560">Oxidoreductase</keyword>
<gene>
    <name evidence="3" type="ORF">GCM10010393_26020</name>
</gene>
<protein>
    <submittedName>
        <fullName evidence="3">Iron-containing redox enzyme family protein</fullName>
    </submittedName>
</protein>
<dbReference type="Proteomes" id="UP001499942">
    <property type="component" value="Unassembled WGS sequence"/>
</dbReference>
<dbReference type="InterPro" id="IPR039068">
    <property type="entry name" value="PqqC-like"/>
</dbReference>
<feature type="region of interest" description="Disordered" evidence="2">
    <location>
        <begin position="1"/>
        <end position="21"/>
    </location>
</feature>
<dbReference type="Pfam" id="PF14518">
    <property type="entry name" value="Haem_oxygenas_2"/>
    <property type="match status" value="1"/>
</dbReference>
<keyword evidence="4" id="KW-1185">Reference proteome</keyword>
<dbReference type="InterPro" id="IPR016084">
    <property type="entry name" value="Haem_Oase-like_multi-hlx"/>
</dbReference>
<dbReference type="PANTHER" id="PTHR40279:SF3">
    <property type="entry name" value="4-AMINOBENZOATE SYNTHASE"/>
    <property type="match status" value="1"/>
</dbReference>
<organism evidence="3 4">
    <name type="scientific">Streptomyces gobitricini</name>
    <dbReference type="NCBI Taxonomy" id="68211"/>
    <lineage>
        <taxon>Bacteria</taxon>
        <taxon>Bacillati</taxon>
        <taxon>Actinomycetota</taxon>
        <taxon>Actinomycetes</taxon>
        <taxon>Kitasatosporales</taxon>
        <taxon>Streptomycetaceae</taxon>
        <taxon>Streptomyces</taxon>
    </lineage>
</organism>
<name>A0ABN3LYX2_9ACTN</name>
<evidence type="ECO:0000313" key="3">
    <source>
        <dbReference type="EMBL" id="GAA2492902.1"/>
    </source>
</evidence>
<dbReference type="PANTHER" id="PTHR40279">
    <property type="entry name" value="PQQC-LIKE PROTEIN"/>
    <property type="match status" value="1"/>
</dbReference>
<evidence type="ECO:0000256" key="2">
    <source>
        <dbReference type="SAM" id="MobiDB-lite"/>
    </source>
</evidence>